<organism evidence="2 3">
    <name type="scientific">Streptomyces lunalinharesii</name>
    <dbReference type="NCBI Taxonomy" id="333384"/>
    <lineage>
        <taxon>Bacteria</taxon>
        <taxon>Bacillati</taxon>
        <taxon>Actinomycetota</taxon>
        <taxon>Actinomycetes</taxon>
        <taxon>Kitasatosporales</taxon>
        <taxon>Streptomycetaceae</taxon>
        <taxon>Streptomyces</taxon>
    </lineage>
</organism>
<protein>
    <submittedName>
        <fullName evidence="2">Uncharacterized protein</fullName>
    </submittedName>
</protein>
<keyword evidence="3" id="KW-1185">Reference proteome</keyword>
<accession>A0ABN3SR59</accession>
<reference evidence="2 3" key="1">
    <citation type="journal article" date="2019" name="Int. J. Syst. Evol. Microbiol.">
        <title>The Global Catalogue of Microorganisms (GCM) 10K type strain sequencing project: providing services to taxonomists for standard genome sequencing and annotation.</title>
        <authorList>
            <consortium name="The Broad Institute Genomics Platform"/>
            <consortium name="The Broad Institute Genome Sequencing Center for Infectious Disease"/>
            <person name="Wu L."/>
            <person name="Ma J."/>
        </authorList>
    </citation>
    <scope>NUCLEOTIDE SEQUENCE [LARGE SCALE GENOMIC DNA]</scope>
    <source>
        <strain evidence="2 3">JCM 16374</strain>
    </source>
</reference>
<evidence type="ECO:0000256" key="1">
    <source>
        <dbReference type="SAM" id="MobiDB-lite"/>
    </source>
</evidence>
<sequence length="85" mass="8789">MGEAGPESPVAGVVARRAAAAGQAAEPELAGVDDFDAPSEDEDEDDEVAGVDVEGVELLDDEPFDGVEELPAGLLLDDEPRLSLR</sequence>
<feature type="region of interest" description="Disordered" evidence="1">
    <location>
        <begin position="1"/>
        <end position="46"/>
    </location>
</feature>
<dbReference type="EMBL" id="BAAARK010000032">
    <property type="protein sequence ID" value="GAA2683782.1"/>
    <property type="molecule type" value="Genomic_DNA"/>
</dbReference>
<proteinExistence type="predicted"/>
<comment type="caution">
    <text evidence="2">The sequence shown here is derived from an EMBL/GenBank/DDBJ whole genome shotgun (WGS) entry which is preliminary data.</text>
</comment>
<name>A0ABN3SR59_9ACTN</name>
<evidence type="ECO:0000313" key="2">
    <source>
        <dbReference type="EMBL" id="GAA2683782.1"/>
    </source>
</evidence>
<feature type="compositionally biased region" description="Low complexity" evidence="1">
    <location>
        <begin position="10"/>
        <end position="25"/>
    </location>
</feature>
<gene>
    <name evidence="2" type="ORF">GCM10009864_65980</name>
</gene>
<dbReference type="Proteomes" id="UP001500994">
    <property type="component" value="Unassembled WGS sequence"/>
</dbReference>
<evidence type="ECO:0000313" key="3">
    <source>
        <dbReference type="Proteomes" id="UP001500994"/>
    </source>
</evidence>
<feature type="compositionally biased region" description="Acidic residues" evidence="1">
    <location>
        <begin position="31"/>
        <end position="46"/>
    </location>
</feature>